<protein>
    <submittedName>
        <fullName evidence="1">Phosphoglycolate phosphatase</fullName>
    </submittedName>
</protein>
<name>A0A916VEM6_9FIRM</name>
<keyword evidence="2" id="KW-1185">Reference proteome</keyword>
<dbReference type="NCBIfam" id="TIGR01549">
    <property type="entry name" value="HAD-SF-IA-v1"/>
    <property type="match status" value="1"/>
</dbReference>
<dbReference type="GO" id="GO:0006281">
    <property type="term" value="P:DNA repair"/>
    <property type="evidence" value="ECO:0007669"/>
    <property type="project" value="TreeGrafter"/>
</dbReference>
<dbReference type="EMBL" id="BLYI01000069">
    <property type="protein sequence ID" value="GFO86573.1"/>
    <property type="molecule type" value="Genomic_DNA"/>
</dbReference>
<dbReference type="Pfam" id="PF13419">
    <property type="entry name" value="HAD_2"/>
    <property type="match status" value="1"/>
</dbReference>
<reference evidence="1" key="1">
    <citation type="submission" date="2020-06" db="EMBL/GenBank/DDBJ databases">
        <title>Characterization of fructooligosaccharide metabolism and fructooligosaccharide-degrading enzymes in human commensal butyrate producers.</title>
        <authorList>
            <person name="Tanno H."/>
            <person name="Fujii T."/>
            <person name="Hirano K."/>
            <person name="Maeno S."/>
            <person name="Tonozuka T."/>
            <person name="Sakamoto M."/>
            <person name="Ohkuma M."/>
            <person name="Tochio T."/>
            <person name="Endo A."/>
        </authorList>
    </citation>
    <scope>NUCLEOTIDE SEQUENCE</scope>
    <source>
        <strain evidence="1">JCM 17466</strain>
    </source>
</reference>
<sequence>MKKYKGIIFDLDGTLLNTVYDLADSVNEVLTHMGFPCHDEEEYKLKIGHGFRNLIEVSLPEDQRTEENIEKGLDMFVKAYDQKYKNRTVPYNGIPELMEQLHDRHICFAVNSNKRMDYTNALVDKFFSHLPFTAVFGEREGVPKKPDPASALEIAGMMGLKPEEILYIGDSSTDMATGKNAGMDTVGVAWGFRGREELEASGGTYIVDRPEEILDII</sequence>
<dbReference type="PANTHER" id="PTHR43434">
    <property type="entry name" value="PHOSPHOGLYCOLATE PHOSPHATASE"/>
    <property type="match status" value="1"/>
</dbReference>
<dbReference type="GO" id="GO:0005829">
    <property type="term" value="C:cytosol"/>
    <property type="evidence" value="ECO:0007669"/>
    <property type="project" value="TreeGrafter"/>
</dbReference>
<gene>
    <name evidence="1" type="ORF">ANBU17_29200</name>
</gene>
<evidence type="ECO:0000313" key="2">
    <source>
        <dbReference type="Proteomes" id="UP000613208"/>
    </source>
</evidence>
<dbReference type="Proteomes" id="UP000613208">
    <property type="component" value="Unassembled WGS sequence"/>
</dbReference>
<dbReference type="InterPro" id="IPR023198">
    <property type="entry name" value="PGP-like_dom2"/>
</dbReference>
<proteinExistence type="predicted"/>
<dbReference type="SFLD" id="SFLDS00003">
    <property type="entry name" value="Haloacid_Dehalogenase"/>
    <property type="match status" value="1"/>
</dbReference>
<dbReference type="SFLD" id="SFLDG01135">
    <property type="entry name" value="C1.5.6:_HAD__Beta-PGM__Phospha"/>
    <property type="match status" value="1"/>
</dbReference>
<dbReference type="SFLD" id="SFLDG01129">
    <property type="entry name" value="C1.5:_HAD__Beta-PGM__Phosphata"/>
    <property type="match status" value="1"/>
</dbReference>
<dbReference type="NCBIfam" id="TIGR01509">
    <property type="entry name" value="HAD-SF-IA-v3"/>
    <property type="match status" value="1"/>
</dbReference>
<dbReference type="InterPro" id="IPR050155">
    <property type="entry name" value="HAD-like_hydrolase_sf"/>
</dbReference>
<accession>A0A916VEM6</accession>
<evidence type="ECO:0000313" key="1">
    <source>
        <dbReference type="EMBL" id="GFO86573.1"/>
    </source>
</evidence>
<dbReference type="InterPro" id="IPR023214">
    <property type="entry name" value="HAD_sf"/>
</dbReference>
<dbReference type="Gene3D" id="1.10.150.240">
    <property type="entry name" value="Putative phosphatase, domain 2"/>
    <property type="match status" value="1"/>
</dbReference>
<dbReference type="RefSeq" id="WP_201312226.1">
    <property type="nucleotide sequence ID" value="NZ_BLYI01000069.1"/>
</dbReference>
<comment type="caution">
    <text evidence="1">The sequence shown here is derived from an EMBL/GenBank/DDBJ whole genome shotgun (WGS) entry which is preliminary data.</text>
</comment>
<dbReference type="PANTHER" id="PTHR43434:SF1">
    <property type="entry name" value="PHOSPHOGLYCOLATE PHOSPHATASE"/>
    <property type="match status" value="1"/>
</dbReference>
<dbReference type="Gene3D" id="3.40.50.1000">
    <property type="entry name" value="HAD superfamily/HAD-like"/>
    <property type="match status" value="1"/>
</dbReference>
<dbReference type="InterPro" id="IPR006439">
    <property type="entry name" value="HAD-SF_hydro_IA"/>
</dbReference>
<dbReference type="GO" id="GO:0008967">
    <property type="term" value="F:phosphoglycolate phosphatase activity"/>
    <property type="evidence" value="ECO:0007669"/>
    <property type="project" value="TreeGrafter"/>
</dbReference>
<dbReference type="SUPFAM" id="SSF56784">
    <property type="entry name" value="HAD-like"/>
    <property type="match status" value="1"/>
</dbReference>
<dbReference type="InterPro" id="IPR036412">
    <property type="entry name" value="HAD-like_sf"/>
</dbReference>
<dbReference type="AlphaFoldDB" id="A0A916VEM6"/>
<organism evidence="1 2">
    <name type="scientific">Anaerostipes butyraticus</name>
    <dbReference type="NCBI Taxonomy" id="645466"/>
    <lineage>
        <taxon>Bacteria</taxon>
        <taxon>Bacillati</taxon>
        <taxon>Bacillota</taxon>
        <taxon>Clostridia</taxon>
        <taxon>Lachnospirales</taxon>
        <taxon>Lachnospiraceae</taxon>
        <taxon>Anaerostipes</taxon>
    </lineage>
</organism>
<dbReference type="InterPro" id="IPR041492">
    <property type="entry name" value="HAD_2"/>
</dbReference>